<evidence type="ECO:0000313" key="2">
    <source>
        <dbReference type="Proteomes" id="UP000830395"/>
    </source>
</evidence>
<name>A0ACC5Y7K5_9TELE</name>
<keyword evidence="2" id="KW-1185">Reference proteome</keyword>
<sequence length="253" mass="29661">MLLQWIRHYISVFEESKFPTSYKEIEGAVQAGQIMVPPSYNPIDVEKEWRQLHEAIIKRERLLRNEFERVYRFHEHLVNLYNNRVPFTHPELHEVMLYYIQDLLAWVEKNQRCIHNSEWGADLPSIKSHMGSHHGLHESIKDFKSNIEHARADEKSSKAQLNNLNTLYTFAVAATEELMWLSERMEEELKYDWSANNTNMTAKKDNYSSLEWDLEQRKISVNTVLANGDKLLKDGHPAQSTIEASHPISITCV</sequence>
<gene>
    <name evidence="1" type="ORF">PDJAM_G00200370</name>
</gene>
<evidence type="ECO:0000313" key="1">
    <source>
        <dbReference type="EMBL" id="MCJ8731522.1"/>
    </source>
</evidence>
<organism evidence="1 2">
    <name type="scientific">Pangasius djambal</name>
    <dbReference type="NCBI Taxonomy" id="1691987"/>
    <lineage>
        <taxon>Eukaryota</taxon>
        <taxon>Metazoa</taxon>
        <taxon>Chordata</taxon>
        <taxon>Craniata</taxon>
        <taxon>Vertebrata</taxon>
        <taxon>Euteleostomi</taxon>
        <taxon>Actinopterygii</taxon>
        <taxon>Neopterygii</taxon>
        <taxon>Teleostei</taxon>
        <taxon>Ostariophysi</taxon>
        <taxon>Siluriformes</taxon>
        <taxon>Pangasiidae</taxon>
        <taxon>Pangasius</taxon>
    </lineage>
</organism>
<reference evidence="1" key="1">
    <citation type="submission" date="2020-02" db="EMBL/GenBank/DDBJ databases">
        <title>Genome sequencing of the panga catfish, Pangasius djambal.</title>
        <authorList>
            <person name="Wen M."/>
            <person name="Zahm M."/>
            <person name="Roques C."/>
            <person name="Cabau C."/>
            <person name="Klopp C."/>
            <person name="Donnadieu C."/>
            <person name="Jouanno E."/>
            <person name="Avarre J.-C."/>
            <person name="Campet M."/>
            <person name="Ha T."/>
            <person name="Dugue R."/>
            <person name="Lampietro C."/>
            <person name="Louis A."/>
            <person name="Herpin A."/>
            <person name="Echchiki A."/>
            <person name="Berthelot C."/>
            <person name="Parey E."/>
            <person name="Roest-Crollius H."/>
            <person name="Braasch I."/>
            <person name="Postlethwait J.H."/>
            <person name="Bobe J."/>
            <person name="Montfort J."/>
            <person name="Bouchez O."/>
            <person name="Begum T."/>
            <person name="Schartl M."/>
            <person name="Gustiano R."/>
            <person name="Guiguen Y."/>
        </authorList>
    </citation>
    <scope>NUCLEOTIDE SEQUENCE</scope>
    <source>
        <strain evidence="1">Pdj_M5554</strain>
    </source>
</reference>
<dbReference type="EMBL" id="CM040978">
    <property type="protein sequence ID" value="MCJ8731522.1"/>
    <property type="molecule type" value="Genomic_DNA"/>
</dbReference>
<proteinExistence type="predicted"/>
<dbReference type="Proteomes" id="UP000830395">
    <property type="component" value="Chromosome 4"/>
</dbReference>
<protein>
    <submittedName>
        <fullName evidence="1">Uncharacterized protein</fullName>
    </submittedName>
</protein>
<accession>A0ACC5Y7K5</accession>
<comment type="caution">
    <text evidence="1">The sequence shown here is derived from an EMBL/GenBank/DDBJ whole genome shotgun (WGS) entry which is preliminary data.</text>
</comment>